<organism evidence="1 2">
    <name type="scientific">Lithospermum erythrorhizon</name>
    <name type="common">Purple gromwell</name>
    <name type="synonym">Lithospermum officinale var. erythrorhizon</name>
    <dbReference type="NCBI Taxonomy" id="34254"/>
    <lineage>
        <taxon>Eukaryota</taxon>
        <taxon>Viridiplantae</taxon>
        <taxon>Streptophyta</taxon>
        <taxon>Embryophyta</taxon>
        <taxon>Tracheophyta</taxon>
        <taxon>Spermatophyta</taxon>
        <taxon>Magnoliopsida</taxon>
        <taxon>eudicotyledons</taxon>
        <taxon>Gunneridae</taxon>
        <taxon>Pentapetalae</taxon>
        <taxon>asterids</taxon>
        <taxon>lamiids</taxon>
        <taxon>Boraginales</taxon>
        <taxon>Boraginaceae</taxon>
        <taxon>Boraginoideae</taxon>
        <taxon>Lithospermeae</taxon>
        <taxon>Lithospermum</taxon>
    </lineage>
</organism>
<evidence type="ECO:0000313" key="1">
    <source>
        <dbReference type="EMBL" id="GAA0160169.1"/>
    </source>
</evidence>
<dbReference type="Proteomes" id="UP001454036">
    <property type="component" value="Unassembled WGS sequence"/>
</dbReference>
<sequence length="108" mass="12234">MREFFKLRKQLGQLKSQLWSTLSQTLVNQSTLSQLVNSPEKVNNTIHAYCSRHCSRYCSAARYSSGLLAATSAVRRFSSQQLYFELRRAPSSRYLFSGQIPTTSSSTS</sequence>
<comment type="caution">
    <text evidence="1">The sequence shown here is derived from an EMBL/GenBank/DDBJ whole genome shotgun (WGS) entry which is preliminary data.</text>
</comment>
<gene>
    <name evidence="1" type="ORF">LIER_38989</name>
</gene>
<evidence type="ECO:0000313" key="2">
    <source>
        <dbReference type="Proteomes" id="UP001454036"/>
    </source>
</evidence>
<reference evidence="1 2" key="1">
    <citation type="submission" date="2024-01" db="EMBL/GenBank/DDBJ databases">
        <title>The complete chloroplast genome sequence of Lithospermum erythrorhizon: insights into the phylogenetic relationship among Boraginaceae species and the maternal lineages of purple gromwells.</title>
        <authorList>
            <person name="Okada T."/>
            <person name="Watanabe K."/>
        </authorList>
    </citation>
    <scope>NUCLEOTIDE SEQUENCE [LARGE SCALE GENOMIC DNA]</scope>
</reference>
<name>A0AAV3Q7Z3_LITER</name>
<dbReference type="AlphaFoldDB" id="A0AAV3Q7Z3"/>
<accession>A0AAV3Q7Z3</accession>
<proteinExistence type="predicted"/>
<protein>
    <submittedName>
        <fullName evidence="1">Uncharacterized protein</fullName>
    </submittedName>
</protein>
<keyword evidence="2" id="KW-1185">Reference proteome</keyword>
<dbReference type="EMBL" id="BAABME010020351">
    <property type="protein sequence ID" value="GAA0160169.1"/>
    <property type="molecule type" value="Genomic_DNA"/>
</dbReference>